<evidence type="ECO:0000313" key="14">
    <source>
        <dbReference type="EMBL" id="KIY66894.1"/>
    </source>
</evidence>
<dbReference type="GO" id="GO:0006888">
    <property type="term" value="P:endoplasmic reticulum to Golgi vesicle-mediated transport"/>
    <property type="evidence" value="ECO:0007669"/>
    <property type="project" value="TreeGrafter"/>
</dbReference>
<dbReference type="GO" id="GO:0005789">
    <property type="term" value="C:endoplasmic reticulum membrane"/>
    <property type="evidence" value="ECO:0007669"/>
    <property type="project" value="UniProtKB-SubCell"/>
</dbReference>
<dbReference type="Gene3D" id="1.20.5.110">
    <property type="match status" value="1"/>
</dbReference>
<accession>A0A0D7B9Q7</accession>
<evidence type="ECO:0000313" key="15">
    <source>
        <dbReference type="Proteomes" id="UP000054007"/>
    </source>
</evidence>
<evidence type="ECO:0000256" key="5">
    <source>
        <dbReference type="ARBA" id="ARBA00022927"/>
    </source>
</evidence>
<keyword evidence="5 11" id="KW-0653">Protein transport</keyword>
<dbReference type="Proteomes" id="UP000054007">
    <property type="component" value="Unassembled WGS sequence"/>
</dbReference>
<evidence type="ECO:0000256" key="1">
    <source>
        <dbReference type="ARBA" id="ARBA00004163"/>
    </source>
</evidence>
<dbReference type="PIRSF" id="PIRSF028865">
    <property type="entry name" value="Membrin-2"/>
    <property type="match status" value="1"/>
</dbReference>
<keyword evidence="12" id="KW-0175">Coiled coil</keyword>
<evidence type="ECO:0000256" key="11">
    <source>
        <dbReference type="PIRNR" id="PIRNR028865"/>
    </source>
</evidence>
<dbReference type="SUPFAM" id="SSF58038">
    <property type="entry name" value="SNARE fusion complex"/>
    <property type="match status" value="1"/>
</dbReference>
<evidence type="ECO:0000256" key="8">
    <source>
        <dbReference type="ARBA" id="ARBA00023136"/>
    </source>
</evidence>
<evidence type="ECO:0000256" key="12">
    <source>
        <dbReference type="SAM" id="Coils"/>
    </source>
</evidence>
<keyword evidence="7" id="KW-0333">Golgi apparatus</keyword>
<dbReference type="GO" id="GO:0000149">
    <property type="term" value="F:SNARE binding"/>
    <property type="evidence" value="ECO:0007669"/>
    <property type="project" value="TreeGrafter"/>
</dbReference>
<name>A0A0D7B9Q7_9AGAR</name>
<evidence type="ECO:0000256" key="10">
    <source>
        <dbReference type="ARBA" id="ARBA00040957"/>
    </source>
</evidence>
<dbReference type="GO" id="GO:0031201">
    <property type="term" value="C:SNARE complex"/>
    <property type="evidence" value="ECO:0007669"/>
    <property type="project" value="TreeGrafter"/>
</dbReference>
<dbReference type="Pfam" id="PF12352">
    <property type="entry name" value="V-SNARE_C"/>
    <property type="match status" value="1"/>
</dbReference>
<keyword evidence="15" id="KW-1185">Reference proteome</keyword>
<feature type="transmembrane region" description="Helical" evidence="13">
    <location>
        <begin position="217"/>
        <end position="237"/>
    </location>
</feature>
<comment type="function">
    <text evidence="11">SNARE required for protein transport between the ER and the Golgi complex.</text>
</comment>
<dbReference type="GO" id="GO:0006906">
    <property type="term" value="P:vesicle fusion"/>
    <property type="evidence" value="ECO:0007669"/>
    <property type="project" value="TreeGrafter"/>
</dbReference>
<dbReference type="GO" id="GO:0031902">
    <property type="term" value="C:late endosome membrane"/>
    <property type="evidence" value="ECO:0007669"/>
    <property type="project" value="TreeGrafter"/>
</dbReference>
<evidence type="ECO:0000256" key="9">
    <source>
        <dbReference type="ARBA" id="ARBA00037983"/>
    </source>
</evidence>
<dbReference type="PANTHER" id="PTHR21230:SF1">
    <property type="entry name" value="GOLGI SNAP RECEPTOR COMPLEX MEMBER 2"/>
    <property type="match status" value="1"/>
</dbReference>
<evidence type="ECO:0000256" key="13">
    <source>
        <dbReference type="SAM" id="Phobius"/>
    </source>
</evidence>
<evidence type="ECO:0000256" key="7">
    <source>
        <dbReference type="ARBA" id="ARBA00023034"/>
    </source>
</evidence>
<keyword evidence="8 11" id="KW-0472">Membrane</keyword>
<dbReference type="GO" id="GO:0012507">
    <property type="term" value="C:ER to Golgi transport vesicle membrane"/>
    <property type="evidence" value="ECO:0007669"/>
    <property type="project" value="TreeGrafter"/>
</dbReference>
<evidence type="ECO:0000256" key="4">
    <source>
        <dbReference type="ARBA" id="ARBA00022692"/>
    </source>
</evidence>
<dbReference type="CDD" id="cd15863">
    <property type="entry name" value="SNARE_GS27"/>
    <property type="match status" value="1"/>
</dbReference>
<gene>
    <name evidence="14" type="ORF">CYLTODRAFT_423041</name>
</gene>
<dbReference type="GO" id="GO:0005484">
    <property type="term" value="F:SNAP receptor activity"/>
    <property type="evidence" value="ECO:0007669"/>
    <property type="project" value="InterPro"/>
</dbReference>
<dbReference type="GO" id="GO:0015031">
    <property type="term" value="P:protein transport"/>
    <property type="evidence" value="ECO:0007669"/>
    <property type="project" value="UniProtKB-KW"/>
</dbReference>
<reference evidence="14 15" key="1">
    <citation type="journal article" date="2015" name="Fungal Genet. Biol.">
        <title>Evolution of novel wood decay mechanisms in Agaricales revealed by the genome sequences of Fistulina hepatica and Cylindrobasidium torrendii.</title>
        <authorList>
            <person name="Floudas D."/>
            <person name="Held B.W."/>
            <person name="Riley R."/>
            <person name="Nagy L.G."/>
            <person name="Koehler G."/>
            <person name="Ransdell A.S."/>
            <person name="Younus H."/>
            <person name="Chow J."/>
            <person name="Chiniquy J."/>
            <person name="Lipzen A."/>
            <person name="Tritt A."/>
            <person name="Sun H."/>
            <person name="Haridas S."/>
            <person name="LaButti K."/>
            <person name="Ohm R.A."/>
            <person name="Kues U."/>
            <person name="Blanchette R.A."/>
            <person name="Grigoriev I.V."/>
            <person name="Minto R.E."/>
            <person name="Hibbett D.S."/>
        </authorList>
    </citation>
    <scope>NUCLEOTIDE SEQUENCE [LARGE SCALE GENOMIC DNA]</scope>
    <source>
        <strain evidence="14 15">FP15055 ss-10</strain>
    </source>
</reference>
<protein>
    <recommendedName>
        <fullName evidence="10 11">Protein transport protein BOS1</fullName>
    </recommendedName>
</protein>
<dbReference type="GO" id="GO:0000139">
    <property type="term" value="C:Golgi membrane"/>
    <property type="evidence" value="ECO:0007669"/>
    <property type="project" value="UniProtKB-SubCell"/>
</dbReference>
<dbReference type="EMBL" id="KN880541">
    <property type="protein sequence ID" value="KIY66894.1"/>
    <property type="molecule type" value="Genomic_DNA"/>
</dbReference>
<dbReference type="STRING" id="1314674.A0A0D7B9Q7"/>
<keyword evidence="3 11" id="KW-0813">Transport</keyword>
<keyword evidence="6 13" id="KW-1133">Transmembrane helix</keyword>
<dbReference type="InterPro" id="IPR027027">
    <property type="entry name" value="GOSR2/Membrin/Bos1"/>
</dbReference>
<dbReference type="PANTHER" id="PTHR21230">
    <property type="entry name" value="VESICLE TRANSPORT V-SNARE PROTEIN VTI1-RELATED"/>
    <property type="match status" value="1"/>
</dbReference>
<proteinExistence type="inferred from homology"/>
<feature type="coiled-coil region" evidence="12">
    <location>
        <begin position="50"/>
        <end position="96"/>
    </location>
</feature>
<dbReference type="AlphaFoldDB" id="A0A0D7B9Q7"/>
<comment type="similarity">
    <text evidence="9 11">Belongs to the BOS1 family.</text>
</comment>
<comment type="subcellular location">
    <subcellularLocation>
        <location evidence="1">Endoplasmic reticulum membrane</location>
        <topology evidence="1">Single-pass type IV membrane protein</topology>
    </subcellularLocation>
    <subcellularLocation>
        <location evidence="2">Golgi apparatus membrane</location>
        <topology evidence="2">Single-pass type IV membrane protein</topology>
    </subcellularLocation>
</comment>
<keyword evidence="4 13" id="KW-0812">Transmembrane</keyword>
<evidence type="ECO:0000256" key="3">
    <source>
        <dbReference type="ARBA" id="ARBA00022448"/>
    </source>
</evidence>
<dbReference type="OrthoDB" id="158360at2759"/>
<sequence length="238" mass="27138">MNSLYTSGTRQTNSILADLEHFRNGDSSVFLQGQIGASLAAMERTIDDYASMAKREMIKAKQEKAQLRIQKLRSDYAEMRTQFEQLKTQAAAKRDEDARAELIAHGGAPSDTRRRFINTPASTSTLPQELISESPFRNPALNMNREQHALHEHSFIQETESRLDDFLAQGTAVLNDLVDQRNMLKGTQRRLLDAANTIGLSRNVINWIERRSTQDTYIFLAGAVFTFFCFWLIYHYLG</sequence>
<organism evidence="14 15">
    <name type="scientific">Cylindrobasidium torrendii FP15055 ss-10</name>
    <dbReference type="NCBI Taxonomy" id="1314674"/>
    <lineage>
        <taxon>Eukaryota</taxon>
        <taxon>Fungi</taxon>
        <taxon>Dikarya</taxon>
        <taxon>Basidiomycota</taxon>
        <taxon>Agaricomycotina</taxon>
        <taxon>Agaricomycetes</taxon>
        <taxon>Agaricomycetidae</taxon>
        <taxon>Agaricales</taxon>
        <taxon>Marasmiineae</taxon>
        <taxon>Physalacriaceae</taxon>
        <taxon>Cylindrobasidium</taxon>
    </lineage>
</organism>
<evidence type="ECO:0000256" key="2">
    <source>
        <dbReference type="ARBA" id="ARBA00004409"/>
    </source>
</evidence>
<evidence type="ECO:0000256" key="6">
    <source>
        <dbReference type="ARBA" id="ARBA00022989"/>
    </source>
</evidence>